<evidence type="ECO:0000313" key="2">
    <source>
        <dbReference type="EMBL" id="NKZ38125.1"/>
    </source>
</evidence>
<gene>
    <name evidence="2" type="ORF">HF690_04055</name>
</gene>
<evidence type="ECO:0000313" key="3">
    <source>
        <dbReference type="Proteomes" id="UP000541636"/>
    </source>
</evidence>
<feature type="domain" description="CheW-like" evidence="1">
    <location>
        <begin position="39"/>
        <end position="179"/>
    </location>
</feature>
<keyword evidence="3" id="KW-1185">Reference proteome</keyword>
<dbReference type="AlphaFoldDB" id="A0A846ZID8"/>
<comment type="caution">
    <text evidence="2">The sequence shown here is derived from an EMBL/GenBank/DDBJ whole genome shotgun (WGS) entry which is preliminary data.</text>
</comment>
<protein>
    <submittedName>
        <fullName evidence="2">Chemotaxis protein CheW</fullName>
    </submittedName>
</protein>
<proteinExistence type="predicted"/>
<dbReference type="EMBL" id="JAAZQD010000002">
    <property type="protein sequence ID" value="NKZ38125.1"/>
    <property type="molecule type" value="Genomic_DNA"/>
</dbReference>
<dbReference type="InterPro" id="IPR002545">
    <property type="entry name" value="CheW-lke_dom"/>
</dbReference>
<dbReference type="SMART" id="SM00260">
    <property type="entry name" value="CheW"/>
    <property type="match status" value="1"/>
</dbReference>
<dbReference type="Gene3D" id="2.40.50.180">
    <property type="entry name" value="CheA-289, Domain 4"/>
    <property type="match status" value="1"/>
</dbReference>
<dbReference type="PROSITE" id="PS50851">
    <property type="entry name" value="CHEW"/>
    <property type="match status" value="1"/>
</dbReference>
<accession>A0A846ZID8</accession>
<dbReference type="CDD" id="cd00588">
    <property type="entry name" value="CheW_like"/>
    <property type="match status" value="1"/>
</dbReference>
<dbReference type="InterPro" id="IPR036061">
    <property type="entry name" value="CheW-like_dom_sf"/>
</dbReference>
<dbReference type="InterPro" id="IPR039315">
    <property type="entry name" value="CheW"/>
</dbReference>
<dbReference type="PANTHER" id="PTHR22617:SF43">
    <property type="entry name" value="PROTEIN PILI"/>
    <property type="match status" value="1"/>
</dbReference>
<organism evidence="2 3">
    <name type="scientific">Oleiagrimonas citrea</name>
    <dbReference type="NCBI Taxonomy" id="1665687"/>
    <lineage>
        <taxon>Bacteria</taxon>
        <taxon>Pseudomonadati</taxon>
        <taxon>Pseudomonadota</taxon>
        <taxon>Gammaproteobacteria</taxon>
        <taxon>Lysobacterales</taxon>
        <taxon>Rhodanobacteraceae</taxon>
        <taxon>Oleiagrimonas</taxon>
    </lineage>
</organism>
<dbReference type="GO" id="GO:0005829">
    <property type="term" value="C:cytosol"/>
    <property type="evidence" value="ECO:0007669"/>
    <property type="project" value="TreeGrafter"/>
</dbReference>
<dbReference type="Gene3D" id="2.30.30.40">
    <property type="entry name" value="SH3 Domains"/>
    <property type="match status" value="1"/>
</dbReference>
<evidence type="ECO:0000259" key="1">
    <source>
        <dbReference type="PROSITE" id="PS50851"/>
    </source>
</evidence>
<reference evidence="2 3" key="1">
    <citation type="journal article" date="2017" name="Int. J. Syst. Evol. Microbiol.">
        <title>Oleiagrimonas citrea sp. nov., a marine bacterium isolated from tidal flat sediment and emended description of the genus Oleiagrimonas Fang et al. 2015 and Oleiagrimonas soli.</title>
        <authorList>
            <person name="Yang S.H."/>
            <person name="Seo H.S."/>
            <person name="Seong C.N."/>
            <person name="Kwon K.K."/>
        </authorList>
    </citation>
    <scope>NUCLEOTIDE SEQUENCE [LARGE SCALE GENOMIC DNA]</scope>
    <source>
        <strain evidence="2 3">MEBiC09124</strain>
    </source>
</reference>
<dbReference type="Pfam" id="PF01584">
    <property type="entry name" value="CheW"/>
    <property type="match status" value="1"/>
</dbReference>
<dbReference type="SUPFAM" id="SSF50341">
    <property type="entry name" value="CheW-like"/>
    <property type="match status" value="1"/>
</dbReference>
<dbReference type="GO" id="GO:0006935">
    <property type="term" value="P:chemotaxis"/>
    <property type="evidence" value="ECO:0007669"/>
    <property type="project" value="InterPro"/>
</dbReference>
<dbReference type="PANTHER" id="PTHR22617">
    <property type="entry name" value="CHEMOTAXIS SENSOR HISTIDINE KINASE-RELATED"/>
    <property type="match status" value="1"/>
</dbReference>
<dbReference type="GO" id="GO:0007165">
    <property type="term" value="P:signal transduction"/>
    <property type="evidence" value="ECO:0007669"/>
    <property type="project" value="InterPro"/>
</dbReference>
<sequence length="184" mass="20700">MSEAMNNAAFTPFEQLADYERRSLAHVAGEPEQIENPGQWRGICFRVGKHLFASSIAEISELLVAQPLTHVPGTREWMLGIANVRGNLVPVIDLARFLFDQRTQVTDRSRLLLVRQHGGNVALLVDEIVGQRSIGDEHRDESYVEEDERIARFVSDNATVGEQRIGMFSMNRLTRAPDFLQAAL</sequence>
<name>A0A846ZID8_9GAMM</name>
<dbReference type="Proteomes" id="UP000541636">
    <property type="component" value="Unassembled WGS sequence"/>
</dbReference>